<keyword evidence="2" id="KW-1185">Reference proteome</keyword>
<evidence type="ECO:0000313" key="2">
    <source>
        <dbReference type="Proteomes" id="UP000807353"/>
    </source>
</evidence>
<gene>
    <name evidence="1" type="ORF">BDZ94DRAFT_1141636</name>
</gene>
<proteinExistence type="predicted"/>
<dbReference type="Proteomes" id="UP000807353">
    <property type="component" value="Unassembled WGS sequence"/>
</dbReference>
<sequence length="52" mass="6013">VLERFGMADCNPRTTPLPTGFNISEDQLPTTDAHKLFMRDKPYREVLGCLMW</sequence>
<accession>A0A9P5YGC0</accession>
<dbReference type="EMBL" id="MU150233">
    <property type="protein sequence ID" value="KAF9468432.1"/>
    <property type="molecule type" value="Genomic_DNA"/>
</dbReference>
<protein>
    <submittedName>
        <fullName evidence="1">Uncharacterized protein</fullName>
    </submittedName>
</protein>
<feature type="non-terminal residue" evidence="1">
    <location>
        <position position="1"/>
    </location>
</feature>
<dbReference type="OrthoDB" id="3344688at2759"/>
<dbReference type="AlphaFoldDB" id="A0A9P5YGC0"/>
<name>A0A9P5YGC0_9AGAR</name>
<organism evidence="1 2">
    <name type="scientific">Collybia nuda</name>
    <dbReference type="NCBI Taxonomy" id="64659"/>
    <lineage>
        <taxon>Eukaryota</taxon>
        <taxon>Fungi</taxon>
        <taxon>Dikarya</taxon>
        <taxon>Basidiomycota</taxon>
        <taxon>Agaricomycotina</taxon>
        <taxon>Agaricomycetes</taxon>
        <taxon>Agaricomycetidae</taxon>
        <taxon>Agaricales</taxon>
        <taxon>Tricholomatineae</taxon>
        <taxon>Clitocybaceae</taxon>
        <taxon>Collybia</taxon>
    </lineage>
</organism>
<reference evidence="1" key="1">
    <citation type="submission" date="2020-11" db="EMBL/GenBank/DDBJ databases">
        <authorList>
            <consortium name="DOE Joint Genome Institute"/>
            <person name="Ahrendt S."/>
            <person name="Riley R."/>
            <person name="Andreopoulos W."/>
            <person name="Labutti K."/>
            <person name="Pangilinan J."/>
            <person name="Ruiz-Duenas F.J."/>
            <person name="Barrasa J.M."/>
            <person name="Sanchez-Garcia M."/>
            <person name="Camarero S."/>
            <person name="Miyauchi S."/>
            <person name="Serrano A."/>
            <person name="Linde D."/>
            <person name="Babiker R."/>
            <person name="Drula E."/>
            <person name="Ayuso-Fernandez I."/>
            <person name="Pacheco R."/>
            <person name="Padilla G."/>
            <person name="Ferreira P."/>
            <person name="Barriuso J."/>
            <person name="Kellner H."/>
            <person name="Castanera R."/>
            <person name="Alfaro M."/>
            <person name="Ramirez L."/>
            <person name="Pisabarro A.G."/>
            <person name="Kuo A."/>
            <person name="Tritt A."/>
            <person name="Lipzen A."/>
            <person name="He G."/>
            <person name="Yan M."/>
            <person name="Ng V."/>
            <person name="Cullen D."/>
            <person name="Martin F."/>
            <person name="Rosso M.-N."/>
            <person name="Henrissat B."/>
            <person name="Hibbett D."/>
            <person name="Martinez A.T."/>
            <person name="Grigoriev I.V."/>
        </authorList>
    </citation>
    <scope>NUCLEOTIDE SEQUENCE</scope>
    <source>
        <strain evidence="1">CBS 247.69</strain>
    </source>
</reference>
<comment type="caution">
    <text evidence="1">The sequence shown here is derived from an EMBL/GenBank/DDBJ whole genome shotgun (WGS) entry which is preliminary data.</text>
</comment>
<feature type="non-terminal residue" evidence="1">
    <location>
        <position position="52"/>
    </location>
</feature>
<evidence type="ECO:0000313" key="1">
    <source>
        <dbReference type="EMBL" id="KAF9468432.1"/>
    </source>
</evidence>